<dbReference type="Proteomes" id="UP000282460">
    <property type="component" value="Unassembled WGS sequence"/>
</dbReference>
<dbReference type="OrthoDB" id="3185793at2"/>
<protein>
    <recommendedName>
        <fullName evidence="1">DUF6434 domain-containing protein</fullName>
    </recommendedName>
</protein>
<name>A0A3L7J6V4_9MICO</name>
<dbReference type="RefSeq" id="WP_121659278.1">
    <property type="nucleotide sequence ID" value="NZ_BMEK01000002.1"/>
</dbReference>
<proteinExistence type="predicted"/>
<reference evidence="2 3" key="1">
    <citation type="submission" date="2018-10" db="EMBL/GenBank/DDBJ databases">
        <authorList>
            <person name="Li J."/>
        </authorList>
    </citation>
    <scope>NUCLEOTIDE SEQUENCE [LARGE SCALE GENOMIC DNA]</scope>
    <source>
        <strain evidence="2 3">ZD1-4</strain>
    </source>
</reference>
<gene>
    <name evidence="2" type="ORF">D9V28_08450</name>
</gene>
<dbReference type="EMBL" id="RCWJ01000002">
    <property type="protein sequence ID" value="RLQ84232.1"/>
    <property type="molecule type" value="Genomic_DNA"/>
</dbReference>
<evidence type="ECO:0000313" key="2">
    <source>
        <dbReference type="EMBL" id="RLQ84232.1"/>
    </source>
</evidence>
<dbReference type="InterPro" id="IPR045492">
    <property type="entry name" value="DUF6434"/>
</dbReference>
<comment type="caution">
    <text evidence="2">The sequence shown here is derived from an EMBL/GenBank/DDBJ whole genome shotgun (WGS) entry which is preliminary data.</text>
</comment>
<dbReference type="Pfam" id="PF20026">
    <property type="entry name" value="DUF6434"/>
    <property type="match status" value="1"/>
</dbReference>
<evidence type="ECO:0000259" key="1">
    <source>
        <dbReference type="Pfam" id="PF20026"/>
    </source>
</evidence>
<keyword evidence="3" id="KW-1185">Reference proteome</keyword>
<sequence length="188" mass="21017">MQIPEQRPPLTDALTGVEFERWYWLKDELLTFARSRGIRTSGGKDELAARIRASLDGVASPASPASTRPARAARQLAEPLTPHTVIPAGQRCSQVLRAWFETEIGPSFTFDAPMRDFVATSHGTATLADAVAHWHATRNAEPTEIGSQFEFNRFTRRWHESHPGGARAELLDAWRAYRALPADQRERA</sequence>
<evidence type="ECO:0000313" key="3">
    <source>
        <dbReference type="Proteomes" id="UP000282460"/>
    </source>
</evidence>
<accession>A0A3L7J6V4</accession>
<feature type="domain" description="DUF6434" evidence="1">
    <location>
        <begin position="78"/>
        <end position="136"/>
    </location>
</feature>
<dbReference type="Pfam" id="PF18953">
    <property type="entry name" value="SAP_new25"/>
    <property type="match status" value="1"/>
</dbReference>
<dbReference type="AlphaFoldDB" id="A0A3L7J6V4"/>
<organism evidence="2 3">
    <name type="scientific">Mycetocola zhadangensis</name>
    <dbReference type="NCBI Taxonomy" id="1164595"/>
    <lineage>
        <taxon>Bacteria</taxon>
        <taxon>Bacillati</taxon>
        <taxon>Actinomycetota</taxon>
        <taxon>Actinomycetes</taxon>
        <taxon>Micrococcales</taxon>
        <taxon>Microbacteriaceae</taxon>
        <taxon>Mycetocola</taxon>
    </lineage>
</organism>